<dbReference type="InterPro" id="IPR000157">
    <property type="entry name" value="TIR_dom"/>
</dbReference>
<dbReference type="Gene3D" id="3.40.50.300">
    <property type="entry name" value="P-loop containing nucleotide triphosphate hydrolases"/>
    <property type="match status" value="1"/>
</dbReference>
<evidence type="ECO:0000256" key="1">
    <source>
        <dbReference type="SAM" id="MobiDB-lite"/>
    </source>
</evidence>
<sequence>MKIAFPDTDLREVRNAVSFSGPGATSALSPRQATLGQSKRHKMINEVEPDLSPSPKLLPRGPISADEDMKTRSQMVQKESRLTNSSGREQGQPGEVPLLTHPGELVICKKKRKDREKSAVKPRIGPVSPPSMGRNVRSPCLSPGPSLGSVQKDVKLSQQAAHQQSLYNIRCKCNRTVFCNLVKSKPKPSQTDHKKPAMVFLSTDWTVKIHMMYFVFGLGSGVNPKLRISRLTALLYSDPTVSQCQIRALGSYEDGCMDLRQESSKVRALPTTTSRNLSSSSSAFVSACQSPPFSPRSPTCQQSESTRSDIPNSCNNFLLSIDPLSSSTGIQNPEHLPGVRFAPSNISPSTVVSSDIQNSAVRDHVSSSTGIGCTSSSYNHGSGNGQLEKQKKGGRSHRTSFIRTSVSISSNRHRSCDVYIGFHGCKLSLLRFTNWLCAEFEVQGVSCFATDRARCRNSRNHGYIERAMAASTFGVVIVTRKSFGNPYSIEELRFFSGKKNLVPIFFDLDPGDCLARDITEKRGELWEKHGGELWMLYGGLEREWKEAVDGLLRVEEWKLEAQDGRWRDCILRTVTLLAARLGRRSVVDRVTRWREKVEKEEFPFPRNENFIGRKKELSELEFILFGDASGDAQREYFELKTRHKRKNLVIGRSVNSRVEERARDRQTESHSSKGKYPVVWKESEKEIEMQRVESTQRQYQPLLAKNGGRYGRRKRSMRILCGKGIACVSGDSGIGKTELLLEFAYKNSQRYKMILWVGGESRYIRQNYLNLWSFLEVDVGIENQCPEKNRIKSFEEQEEGAISRVRKELMRNIPFLVVIDNLESEKDWWDQKFIMDLLPRFGGETHFIISTRLHQVMNLEPLKLSYLSGVEAMSLMKGSLKDYPIAEIEALRIIEEKLGRLTLGLGIIGAILSELPINPSRLLDSINRMPVRNLTWSGREGHTLRKYTFFLQLLEVCFSIFDHADGPWSLATRMVQVGGWFAPGPTPISLLALAAHKIPEKHHGTRLWKRCLHTLTCGFTSSHTKRSEAEAYSMLVRFGIVRSSTKQDCVHFNELIKLYACNRGFNGVSQAMVEAVSCRGSISQHSEHLWAACFLLLGFGNDPVVVELKVSELLFIVKQVVLPLAIRTFMTFSRCNSASELLRLCTDALEAAEQSFVSPVERCLNRSLCWKAVQTNAQLNPGLWQELVLMRATVLETRTKLMLKGGQYDIAADLIRKVVFVRTSIHGEHHPDTISARETLSRLTRLLTNVQTS</sequence>
<feature type="compositionally biased region" description="Polar residues" evidence="1">
    <location>
        <begin position="26"/>
        <end position="37"/>
    </location>
</feature>
<feature type="region of interest" description="Disordered" evidence="1">
    <location>
        <begin position="373"/>
        <end position="398"/>
    </location>
</feature>
<dbReference type="OMA" id="VRVENCT"/>
<organism evidence="3 4">
    <name type="scientific">Tetracentron sinense</name>
    <name type="common">Spur-leaf</name>
    <dbReference type="NCBI Taxonomy" id="13715"/>
    <lineage>
        <taxon>Eukaryota</taxon>
        <taxon>Viridiplantae</taxon>
        <taxon>Streptophyta</taxon>
        <taxon>Embryophyta</taxon>
        <taxon>Tracheophyta</taxon>
        <taxon>Spermatophyta</taxon>
        <taxon>Magnoliopsida</taxon>
        <taxon>Trochodendrales</taxon>
        <taxon>Trochodendraceae</taxon>
        <taxon>Tetracentron</taxon>
    </lineage>
</organism>
<gene>
    <name evidence="3" type="ORF">HHK36_028985</name>
</gene>
<name>A0A834YID6_TETSI</name>
<dbReference type="OrthoDB" id="626167at2759"/>
<dbReference type="GO" id="GO:0007165">
    <property type="term" value="P:signal transduction"/>
    <property type="evidence" value="ECO:0007669"/>
    <property type="project" value="InterPro"/>
</dbReference>
<feature type="region of interest" description="Disordered" evidence="1">
    <location>
        <begin position="17"/>
        <end position="99"/>
    </location>
</feature>
<dbReference type="InterPro" id="IPR027417">
    <property type="entry name" value="P-loop_NTPase"/>
</dbReference>
<feature type="compositionally biased region" description="Polar residues" evidence="1">
    <location>
        <begin position="72"/>
        <end position="89"/>
    </location>
</feature>
<evidence type="ECO:0000313" key="3">
    <source>
        <dbReference type="EMBL" id="KAF8379545.1"/>
    </source>
</evidence>
<dbReference type="GO" id="GO:0000725">
    <property type="term" value="P:recombinational repair"/>
    <property type="evidence" value="ECO:0007669"/>
    <property type="project" value="TreeGrafter"/>
</dbReference>
<reference evidence="3 4" key="1">
    <citation type="submission" date="2020-04" db="EMBL/GenBank/DDBJ databases">
        <title>Plant Genome Project.</title>
        <authorList>
            <person name="Zhang R.-G."/>
        </authorList>
    </citation>
    <scope>NUCLEOTIDE SEQUENCE [LARGE SCALE GENOMIC DNA]</scope>
    <source>
        <strain evidence="3">YNK0</strain>
        <tissue evidence="3">Leaf</tissue>
    </source>
</reference>
<feature type="region of interest" description="Disordered" evidence="1">
    <location>
        <begin position="111"/>
        <end position="137"/>
    </location>
</feature>
<dbReference type="Proteomes" id="UP000655225">
    <property type="component" value="Unassembled WGS sequence"/>
</dbReference>
<feature type="compositionally biased region" description="Polar residues" evidence="1">
    <location>
        <begin position="378"/>
        <end position="387"/>
    </location>
</feature>
<comment type="caution">
    <text evidence="3">The sequence shown here is derived from an EMBL/GenBank/DDBJ whole genome shotgun (WGS) entry which is preliminary data.</text>
</comment>
<protein>
    <recommendedName>
        <fullName evidence="2">TIR domain-containing protein</fullName>
    </recommendedName>
</protein>
<evidence type="ECO:0000259" key="2">
    <source>
        <dbReference type="PROSITE" id="PS50104"/>
    </source>
</evidence>
<feature type="domain" description="TIR" evidence="2">
    <location>
        <begin position="414"/>
        <end position="533"/>
    </location>
</feature>
<dbReference type="EMBL" id="JABCRI010000022">
    <property type="protein sequence ID" value="KAF8379545.1"/>
    <property type="molecule type" value="Genomic_DNA"/>
</dbReference>
<dbReference type="AlphaFoldDB" id="A0A834YID6"/>
<evidence type="ECO:0000313" key="4">
    <source>
        <dbReference type="Proteomes" id="UP000655225"/>
    </source>
</evidence>
<accession>A0A834YID6</accession>
<dbReference type="PANTHER" id="PTHR32472">
    <property type="entry name" value="DNA REPAIR PROTEIN RADA"/>
    <property type="match status" value="1"/>
</dbReference>
<dbReference type="Pfam" id="PF25895">
    <property type="entry name" value="WHD_plant_disease"/>
    <property type="match status" value="1"/>
</dbReference>
<dbReference type="SUPFAM" id="SSF52200">
    <property type="entry name" value="Toll/Interleukin receptor TIR domain"/>
    <property type="match status" value="1"/>
</dbReference>
<dbReference type="SUPFAM" id="SSF52540">
    <property type="entry name" value="P-loop containing nucleoside triphosphate hydrolases"/>
    <property type="match status" value="1"/>
</dbReference>
<dbReference type="InterPro" id="IPR058874">
    <property type="entry name" value="WHD_plant"/>
</dbReference>
<dbReference type="PROSITE" id="PS50104">
    <property type="entry name" value="TIR"/>
    <property type="match status" value="1"/>
</dbReference>
<feature type="region of interest" description="Disordered" evidence="1">
    <location>
        <begin position="288"/>
        <end position="311"/>
    </location>
</feature>
<dbReference type="Gene3D" id="3.40.50.10140">
    <property type="entry name" value="Toll/interleukin-1 receptor homology (TIR) domain"/>
    <property type="match status" value="1"/>
</dbReference>
<proteinExistence type="predicted"/>
<keyword evidence="4" id="KW-1185">Reference proteome</keyword>
<dbReference type="PANTHER" id="PTHR32472:SF11">
    <property type="entry name" value="DISEASE RESISTANCE PROTEIN (TIR-NBS CLASS)"/>
    <property type="match status" value="1"/>
</dbReference>
<dbReference type="InterPro" id="IPR035897">
    <property type="entry name" value="Toll_tir_struct_dom_sf"/>
</dbReference>
<feature type="compositionally biased region" description="Polar residues" evidence="1">
    <location>
        <begin position="296"/>
        <end position="311"/>
    </location>
</feature>